<protein>
    <recommendedName>
        <fullName evidence="2">DUF1980 domain-containing protein</fullName>
    </recommendedName>
</protein>
<dbReference type="EMBL" id="JYIJ01000018">
    <property type="protein sequence ID" value="KWX00118.1"/>
    <property type="molecule type" value="Genomic_DNA"/>
</dbReference>
<proteinExistence type="predicted"/>
<evidence type="ECO:0000256" key="1">
    <source>
        <dbReference type="SAM" id="Phobius"/>
    </source>
</evidence>
<keyword evidence="1" id="KW-0812">Transmembrane</keyword>
<gene>
    <name evidence="3" type="ORF">TH66_14425</name>
</gene>
<dbReference type="InterPro" id="IPR048447">
    <property type="entry name" value="DUF1980_C"/>
</dbReference>
<evidence type="ECO:0000313" key="3">
    <source>
        <dbReference type="EMBL" id="KWX00118.1"/>
    </source>
</evidence>
<dbReference type="InterPro" id="IPR015402">
    <property type="entry name" value="DUF1980"/>
</dbReference>
<dbReference type="PATRIC" id="fig|1469144.8.peg.1883"/>
<dbReference type="InterPro" id="IPR052955">
    <property type="entry name" value="UPF0703_membrane_permease"/>
</dbReference>
<dbReference type="PANTHER" id="PTHR40047:SF1">
    <property type="entry name" value="UPF0703 PROTEIN YCGQ"/>
    <property type="match status" value="1"/>
</dbReference>
<dbReference type="Pfam" id="PF21537">
    <property type="entry name" value="DUF1980_C"/>
    <property type="match status" value="1"/>
</dbReference>
<evidence type="ECO:0000259" key="2">
    <source>
        <dbReference type="Pfam" id="PF21537"/>
    </source>
</evidence>
<keyword evidence="1" id="KW-0472">Membrane</keyword>
<evidence type="ECO:0000313" key="4">
    <source>
        <dbReference type="Proteomes" id="UP000070659"/>
    </source>
</evidence>
<sequence length="235" mass="25010">MKRDVQSILLVLVGGTVLRLSISDAYLNYVKPGLRPFLIVSGAVLLVLGLAGFVLDGLLRQAPAAGPACADGDDHGPRVAWLLCLPVLAVFLVAPPALGSYAAQRDPGTVAKPQEAQFPPLPEGDPVQVLVSEYAIRAVWDQGRSLRGRTVTLTGFVTPKPGGGWYLTRMVLSCCAADAQAFKVEVRDAPPLAPDTWVEVTGTWAPHGDAPPERAVPVIQASHVKEVPRPKDPYE</sequence>
<accession>A0A132MQG8</accession>
<dbReference type="PANTHER" id="PTHR40047">
    <property type="entry name" value="UPF0703 PROTEIN YCGQ"/>
    <property type="match status" value="1"/>
</dbReference>
<comment type="caution">
    <text evidence="3">The sequence shown here is derived from an EMBL/GenBank/DDBJ whole genome shotgun (WGS) entry which is preliminary data.</text>
</comment>
<dbReference type="AlphaFoldDB" id="A0A132MQG8"/>
<organism evidence="3 4">
    <name type="scientific">Carbonactinospora thermoautotrophica</name>
    <dbReference type="NCBI Taxonomy" id="1469144"/>
    <lineage>
        <taxon>Bacteria</taxon>
        <taxon>Bacillati</taxon>
        <taxon>Actinomycetota</taxon>
        <taxon>Actinomycetes</taxon>
        <taxon>Kitasatosporales</taxon>
        <taxon>Carbonactinosporaceae</taxon>
        <taxon>Carbonactinospora</taxon>
    </lineage>
</organism>
<dbReference type="Proteomes" id="UP000070659">
    <property type="component" value="Unassembled WGS sequence"/>
</dbReference>
<keyword evidence="1" id="KW-1133">Transmembrane helix</keyword>
<reference evidence="3 4" key="1">
    <citation type="submission" date="2015-02" db="EMBL/GenBank/DDBJ databases">
        <title>Physiological reanalysis, assessment of diazotrophy, and genome sequences of multiple isolates of Streptomyces thermoautotrophicus.</title>
        <authorList>
            <person name="MacKellar D.C."/>
            <person name="Lieber L."/>
            <person name="Norman J."/>
            <person name="Bolger A."/>
            <person name="Tobin C."/>
            <person name="Murray J.W."/>
            <person name="Prell J."/>
        </authorList>
    </citation>
    <scope>NUCLEOTIDE SEQUENCE [LARGE SCALE GENOMIC DNA]</scope>
    <source>
        <strain evidence="3 4">UBT1</strain>
    </source>
</reference>
<feature type="transmembrane region" description="Helical" evidence="1">
    <location>
        <begin position="39"/>
        <end position="59"/>
    </location>
</feature>
<name>A0A132MQG8_9ACTN</name>
<feature type="domain" description="DUF1980" evidence="2">
    <location>
        <begin position="145"/>
        <end position="234"/>
    </location>
</feature>
<dbReference type="NCBIfam" id="TIGR03943">
    <property type="entry name" value="TIGR03943 family putative permease subunit"/>
    <property type="match status" value="1"/>
</dbReference>
<feature type="transmembrane region" description="Helical" evidence="1">
    <location>
        <begin position="79"/>
        <end position="98"/>
    </location>
</feature>